<evidence type="ECO:0000313" key="3">
    <source>
        <dbReference type="Proteomes" id="UP001164746"/>
    </source>
</evidence>
<dbReference type="EMBL" id="CP111020">
    <property type="protein sequence ID" value="WAR15288.1"/>
    <property type="molecule type" value="Genomic_DNA"/>
</dbReference>
<sequence>MALRFGNNVLRYVTLVMGLAYGVFYMGTVTFGTCVVLQVVIGIPYWARFVTVVTKATNDAGGWSAMVDLSGVDLTTRNSVWIQAQD</sequence>
<keyword evidence="1" id="KW-0812">Transmembrane</keyword>
<dbReference type="Proteomes" id="UP001164746">
    <property type="component" value="Chromosome 9"/>
</dbReference>
<evidence type="ECO:0000256" key="1">
    <source>
        <dbReference type="SAM" id="Phobius"/>
    </source>
</evidence>
<name>A0ABY7EZC7_MYAAR</name>
<evidence type="ECO:0000313" key="2">
    <source>
        <dbReference type="EMBL" id="WAR15288.1"/>
    </source>
</evidence>
<reference evidence="2" key="1">
    <citation type="submission" date="2022-11" db="EMBL/GenBank/DDBJ databases">
        <title>Centuries of genome instability and evolution in soft-shell clam transmissible cancer (bioRxiv).</title>
        <authorList>
            <person name="Hart S.F.M."/>
            <person name="Yonemitsu M.A."/>
            <person name="Giersch R.M."/>
            <person name="Beal B.F."/>
            <person name="Arriagada G."/>
            <person name="Davis B.W."/>
            <person name="Ostrander E.A."/>
            <person name="Goff S.P."/>
            <person name="Metzger M.J."/>
        </authorList>
    </citation>
    <scope>NUCLEOTIDE SEQUENCE</scope>
    <source>
        <strain evidence="2">MELC-2E11</strain>
        <tissue evidence="2">Siphon/mantle</tissue>
    </source>
</reference>
<feature type="transmembrane region" description="Helical" evidence="1">
    <location>
        <begin position="12"/>
        <end position="41"/>
    </location>
</feature>
<keyword evidence="3" id="KW-1185">Reference proteome</keyword>
<organism evidence="2 3">
    <name type="scientific">Mya arenaria</name>
    <name type="common">Soft-shell clam</name>
    <dbReference type="NCBI Taxonomy" id="6604"/>
    <lineage>
        <taxon>Eukaryota</taxon>
        <taxon>Metazoa</taxon>
        <taxon>Spiralia</taxon>
        <taxon>Lophotrochozoa</taxon>
        <taxon>Mollusca</taxon>
        <taxon>Bivalvia</taxon>
        <taxon>Autobranchia</taxon>
        <taxon>Heteroconchia</taxon>
        <taxon>Euheterodonta</taxon>
        <taxon>Imparidentia</taxon>
        <taxon>Neoheterodontei</taxon>
        <taxon>Myida</taxon>
        <taxon>Myoidea</taxon>
        <taxon>Myidae</taxon>
        <taxon>Mya</taxon>
    </lineage>
</organism>
<accession>A0ABY7EZC7</accession>
<keyword evidence="1" id="KW-0472">Membrane</keyword>
<proteinExistence type="predicted"/>
<protein>
    <submittedName>
        <fullName evidence="2">Uncharacterized protein</fullName>
    </submittedName>
</protein>
<gene>
    <name evidence="2" type="ORF">MAR_005393</name>
</gene>
<keyword evidence="1" id="KW-1133">Transmembrane helix</keyword>